<keyword evidence="11" id="KW-1185">Reference proteome</keyword>
<evidence type="ECO:0000256" key="2">
    <source>
        <dbReference type="ARBA" id="ARBA00005540"/>
    </source>
</evidence>
<feature type="transmembrane region" description="Helical" evidence="9">
    <location>
        <begin position="111"/>
        <end position="133"/>
    </location>
</feature>
<keyword evidence="6 9" id="KW-1133">Transmembrane helix</keyword>
<evidence type="ECO:0000256" key="3">
    <source>
        <dbReference type="ARBA" id="ARBA00022448"/>
    </source>
</evidence>
<evidence type="ECO:0000256" key="4">
    <source>
        <dbReference type="ARBA" id="ARBA00022475"/>
    </source>
</evidence>
<keyword evidence="7 8" id="KW-0472">Membrane</keyword>
<name>A0A7X6N489_9LACO</name>
<feature type="transmembrane region" description="Helical" evidence="9">
    <location>
        <begin position="153"/>
        <end position="186"/>
    </location>
</feature>
<keyword evidence="5 9" id="KW-0812">Transmembrane</keyword>
<keyword evidence="4 8" id="KW-1003">Cell membrane</keyword>
<dbReference type="AlphaFoldDB" id="A0A7X6N489"/>
<evidence type="ECO:0000256" key="9">
    <source>
        <dbReference type="SAM" id="Phobius"/>
    </source>
</evidence>
<feature type="transmembrane region" description="Helical" evidence="9">
    <location>
        <begin position="12"/>
        <end position="33"/>
    </location>
</feature>
<feature type="transmembrane region" description="Helical" evidence="9">
    <location>
        <begin position="79"/>
        <end position="99"/>
    </location>
</feature>
<comment type="function">
    <text evidence="8">Probably a riboflavin-binding protein that interacts with the energy-coupling factor (ECF) ABC-transporter complex.</text>
</comment>
<dbReference type="InterPro" id="IPR025720">
    <property type="entry name" value="RibU"/>
</dbReference>
<comment type="similarity">
    <text evidence="2 8">Belongs to the prokaryotic riboflavin transporter (P-RFT) (TC 2.A.87) family.</text>
</comment>
<comment type="caution">
    <text evidence="10">The sequence shown here is derived from an EMBL/GenBank/DDBJ whole genome shotgun (WGS) entry which is preliminary data.</text>
</comment>
<dbReference type="GO" id="GO:0005886">
    <property type="term" value="C:plasma membrane"/>
    <property type="evidence" value="ECO:0007669"/>
    <property type="project" value="UniProtKB-SubCell"/>
</dbReference>
<gene>
    <name evidence="10" type="ORF">HF964_02195</name>
</gene>
<evidence type="ECO:0000313" key="10">
    <source>
        <dbReference type="EMBL" id="NKZ23618.1"/>
    </source>
</evidence>
<sequence>MYQVSKTRRLILIAILAAISTILMVFPVIPLFGGFMKLDFSIVIVLIGMYLLNLKGALTILLLRSVLKVLLFNSGVSDWVGMPMNIVAMALFISIIWLFTNKEHGLRIKNYAIGAIFGTLVMTGVMAILNWVYAIPLYEKFANFSLQSVGLNLHQWIVAMVLPFNLIQGFVLAIIAGLVIFPMASYLMHQQLRFKK</sequence>
<evidence type="ECO:0000256" key="6">
    <source>
        <dbReference type="ARBA" id="ARBA00022989"/>
    </source>
</evidence>
<proteinExistence type="inferred from homology"/>
<accession>A0A7X6N489</accession>
<evidence type="ECO:0000256" key="7">
    <source>
        <dbReference type="ARBA" id="ARBA00023136"/>
    </source>
</evidence>
<dbReference type="PANTHER" id="PTHR38438:SF1">
    <property type="entry name" value="RIBOFLAVIN TRANSPORTER RIBU"/>
    <property type="match status" value="1"/>
</dbReference>
<dbReference type="Proteomes" id="UP000549765">
    <property type="component" value="Unassembled WGS sequence"/>
</dbReference>
<evidence type="ECO:0000256" key="8">
    <source>
        <dbReference type="PIRNR" id="PIRNR037778"/>
    </source>
</evidence>
<feature type="transmembrane region" description="Helical" evidence="9">
    <location>
        <begin position="40"/>
        <end position="67"/>
    </location>
</feature>
<dbReference type="PANTHER" id="PTHR38438">
    <property type="entry name" value="RIBOFLAVIN TRANSPORTER RIBU"/>
    <property type="match status" value="1"/>
</dbReference>
<evidence type="ECO:0000313" key="11">
    <source>
        <dbReference type="Proteomes" id="UP000549765"/>
    </source>
</evidence>
<comment type="subcellular location">
    <subcellularLocation>
        <location evidence="1">Cell membrane</location>
        <topology evidence="1">Multi-pass membrane protein</topology>
    </subcellularLocation>
</comment>
<dbReference type="EMBL" id="JAAXPN010000001">
    <property type="protein sequence ID" value="NKZ23618.1"/>
    <property type="molecule type" value="Genomic_DNA"/>
</dbReference>
<dbReference type="InterPro" id="IPR024529">
    <property type="entry name" value="ECF_trnsprt_substrate-spec"/>
</dbReference>
<dbReference type="Pfam" id="PF12822">
    <property type="entry name" value="ECF_trnsprt"/>
    <property type="match status" value="1"/>
</dbReference>
<dbReference type="GO" id="GO:0032217">
    <property type="term" value="F:riboflavin transmembrane transporter activity"/>
    <property type="evidence" value="ECO:0007669"/>
    <property type="project" value="UniProtKB-UniRule"/>
</dbReference>
<organism evidence="10 11">
    <name type="scientific">Periweissella fabalis</name>
    <dbReference type="NCBI Taxonomy" id="1070421"/>
    <lineage>
        <taxon>Bacteria</taxon>
        <taxon>Bacillati</taxon>
        <taxon>Bacillota</taxon>
        <taxon>Bacilli</taxon>
        <taxon>Lactobacillales</taxon>
        <taxon>Lactobacillaceae</taxon>
        <taxon>Periweissella</taxon>
    </lineage>
</organism>
<evidence type="ECO:0000256" key="5">
    <source>
        <dbReference type="ARBA" id="ARBA00022692"/>
    </source>
</evidence>
<evidence type="ECO:0000256" key="1">
    <source>
        <dbReference type="ARBA" id="ARBA00004651"/>
    </source>
</evidence>
<keyword evidence="3 8" id="KW-0813">Transport</keyword>
<reference evidence="10 11" key="1">
    <citation type="submission" date="2020-04" db="EMBL/GenBank/DDBJ databases">
        <title>MicrobeNet Type strains.</title>
        <authorList>
            <person name="Nicholson A.C."/>
        </authorList>
    </citation>
    <scope>NUCLEOTIDE SEQUENCE [LARGE SCALE GENOMIC DNA]</scope>
    <source>
        <strain evidence="10 11">CCUG 61472</strain>
    </source>
</reference>
<dbReference type="PIRSF" id="PIRSF037778">
    <property type="entry name" value="UCP037778_transp_RibU"/>
    <property type="match status" value="1"/>
</dbReference>
<dbReference type="RefSeq" id="WP_168721403.1">
    <property type="nucleotide sequence ID" value="NZ_JAAXPN010000001.1"/>
</dbReference>
<protein>
    <recommendedName>
        <fullName evidence="8">Riboflavin transporter</fullName>
    </recommendedName>
</protein>
<dbReference type="Gene3D" id="1.10.1760.20">
    <property type="match status" value="1"/>
</dbReference>